<reference evidence="3 4" key="1">
    <citation type="submission" date="2019-08" db="EMBL/GenBank/DDBJ databases">
        <title>In-depth cultivation of the pig gut microbiome towards novel bacterial diversity and tailored functional studies.</title>
        <authorList>
            <person name="Wylensek D."/>
            <person name="Hitch T.C.A."/>
            <person name="Clavel T."/>
        </authorList>
    </citation>
    <scope>NUCLEOTIDE SEQUENCE [LARGE SCALE GENOMIC DNA]</scope>
    <source>
        <strain evidence="4">WCA-380-WT-3B3</strain>
    </source>
</reference>
<comment type="caution">
    <text evidence="3">The sequence shown here is derived from an EMBL/GenBank/DDBJ whole genome shotgun (WGS) entry which is preliminary data.</text>
</comment>
<keyword evidence="1" id="KW-0812">Transmembrane</keyword>
<dbReference type="Proteomes" id="UP000430222">
    <property type="component" value="Unassembled WGS sequence"/>
</dbReference>
<feature type="transmembrane region" description="Helical" evidence="1">
    <location>
        <begin position="104"/>
        <end position="122"/>
    </location>
</feature>
<sequence>MRRVIDAACLQKGGPLVKNLYKILLLNMAGILLFLSWYPPQTGYWYVIDSQVFFFFNHLLTESQAFLYLVAFTNLRPFDVAAFLFMLGIFIYYYRQMDAKGRHWMLAMGATMLITAVIAKQFDLWVQFDRPSATKFFSDAGVAVNRVSQLTGWNTKDYSASSFPGDHGTFLMIFTFFMWRYLGRRAFLSGLAVVLAFSLPRIMSGAHWFSDVYVGAVSVNLIVLSWMLLTPASDWIIHRLMKLRHWE</sequence>
<dbReference type="InterPro" id="IPR000326">
    <property type="entry name" value="PAP2/HPO"/>
</dbReference>
<feature type="transmembrane region" description="Helical" evidence="1">
    <location>
        <begin position="212"/>
        <end position="237"/>
    </location>
</feature>
<accession>A0A6I2UZ78</accession>
<protein>
    <submittedName>
        <fullName evidence="3">Phosphatase PAP2 family protein</fullName>
    </submittedName>
</protein>
<evidence type="ECO:0000313" key="3">
    <source>
        <dbReference type="EMBL" id="MSV25400.1"/>
    </source>
</evidence>
<feature type="domain" description="Phosphatidic acid phosphatase type 2/haloperoxidase" evidence="2">
    <location>
        <begin position="105"/>
        <end position="227"/>
    </location>
</feature>
<name>A0A6I2UZ78_9FIRM</name>
<gene>
    <name evidence="3" type="ORF">FYJ78_09490</name>
</gene>
<keyword evidence="4" id="KW-1185">Reference proteome</keyword>
<dbReference type="CDD" id="cd01610">
    <property type="entry name" value="PAP2_like"/>
    <property type="match status" value="1"/>
</dbReference>
<feature type="transmembrane region" description="Helical" evidence="1">
    <location>
        <begin position="65"/>
        <end position="92"/>
    </location>
</feature>
<dbReference type="Gene3D" id="1.20.144.10">
    <property type="entry name" value="Phosphatidic acid phosphatase type 2/haloperoxidase"/>
    <property type="match status" value="1"/>
</dbReference>
<feature type="transmembrane region" description="Helical" evidence="1">
    <location>
        <begin position="20"/>
        <end position="38"/>
    </location>
</feature>
<dbReference type="InterPro" id="IPR036938">
    <property type="entry name" value="PAP2/HPO_sf"/>
</dbReference>
<evidence type="ECO:0000259" key="2">
    <source>
        <dbReference type="SMART" id="SM00014"/>
    </source>
</evidence>
<keyword evidence="1" id="KW-1133">Transmembrane helix</keyword>
<evidence type="ECO:0000313" key="4">
    <source>
        <dbReference type="Proteomes" id="UP000430222"/>
    </source>
</evidence>
<dbReference type="EMBL" id="VUNL01000010">
    <property type="protein sequence ID" value="MSV25400.1"/>
    <property type="molecule type" value="Genomic_DNA"/>
</dbReference>
<keyword evidence="1" id="KW-0472">Membrane</keyword>
<organism evidence="3 4">
    <name type="scientific">Selenomonas montiformis</name>
    <dbReference type="NCBI Taxonomy" id="2652285"/>
    <lineage>
        <taxon>Bacteria</taxon>
        <taxon>Bacillati</taxon>
        <taxon>Bacillota</taxon>
        <taxon>Negativicutes</taxon>
        <taxon>Selenomonadales</taxon>
        <taxon>Selenomonadaceae</taxon>
        <taxon>Selenomonas</taxon>
    </lineage>
</organism>
<feature type="transmembrane region" description="Helical" evidence="1">
    <location>
        <begin position="158"/>
        <end position="179"/>
    </location>
</feature>
<feature type="transmembrane region" description="Helical" evidence="1">
    <location>
        <begin position="186"/>
        <end position="206"/>
    </location>
</feature>
<dbReference type="AlphaFoldDB" id="A0A6I2UZ78"/>
<evidence type="ECO:0000256" key="1">
    <source>
        <dbReference type="SAM" id="Phobius"/>
    </source>
</evidence>
<dbReference type="SUPFAM" id="SSF48317">
    <property type="entry name" value="Acid phosphatase/Vanadium-dependent haloperoxidase"/>
    <property type="match status" value="1"/>
</dbReference>
<dbReference type="Pfam" id="PF01569">
    <property type="entry name" value="PAP2"/>
    <property type="match status" value="1"/>
</dbReference>
<proteinExistence type="predicted"/>
<dbReference type="SMART" id="SM00014">
    <property type="entry name" value="acidPPc"/>
    <property type="match status" value="1"/>
</dbReference>